<keyword evidence="3" id="KW-1185">Reference proteome</keyword>
<feature type="region of interest" description="Disordered" evidence="1">
    <location>
        <begin position="1"/>
        <end position="43"/>
    </location>
</feature>
<dbReference type="EMBL" id="JANPWB010000013">
    <property type="protein sequence ID" value="KAJ1106108.1"/>
    <property type="molecule type" value="Genomic_DNA"/>
</dbReference>
<comment type="caution">
    <text evidence="2">The sequence shown here is derived from an EMBL/GenBank/DDBJ whole genome shotgun (WGS) entry which is preliminary data.</text>
</comment>
<reference evidence="2" key="1">
    <citation type="journal article" date="2022" name="bioRxiv">
        <title>Sequencing and chromosome-scale assembly of the giantPleurodeles waltlgenome.</title>
        <authorList>
            <person name="Brown T."/>
            <person name="Elewa A."/>
            <person name="Iarovenko S."/>
            <person name="Subramanian E."/>
            <person name="Araus A.J."/>
            <person name="Petzold A."/>
            <person name="Susuki M."/>
            <person name="Suzuki K.-i.T."/>
            <person name="Hayashi T."/>
            <person name="Toyoda A."/>
            <person name="Oliveira C."/>
            <person name="Osipova E."/>
            <person name="Leigh N.D."/>
            <person name="Simon A."/>
            <person name="Yun M.H."/>
        </authorList>
    </citation>
    <scope>NUCLEOTIDE SEQUENCE</scope>
    <source>
        <strain evidence="2">20211129_DDA</strain>
        <tissue evidence="2">Liver</tissue>
    </source>
</reference>
<accession>A0AAV7MYQ6</accession>
<evidence type="ECO:0000313" key="2">
    <source>
        <dbReference type="EMBL" id="KAJ1106108.1"/>
    </source>
</evidence>
<sequence>MVQEADMAHTAQDVPSLQMKTQDERRSQACIGGGTEGVNAHVCDKREPTNGRMLRSECCGMNVGEDSWAVEMETIGEEVAGPCAAGAIIP</sequence>
<dbReference type="AlphaFoldDB" id="A0AAV7MYQ6"/>
<protein>
    <submittedName>
        <fullName evidence="2">Uncharacterized protein</fullName>
    </submittedName>
</protein>
<name>A0AAV7MYQ6_PLEWA</name>
<gene>
    <name evidence="2" type="ORF">NDU88_003511</name>
</gene>
<organism evidence="2 3">
    <name type="scientific">Pleurodeles waltl</name>
    <name type="common">Iberian ribbed newt</name>
    <dbReference type="NCBI Taxonomy" id="8319"/>
    <lineage>
        <taxon>Eukaryota</taxon>
        <taxon>Metazoa</taxon>
        <taxon>Chordata</taxon>
        <taxon>Craniata</taxon>
        <taxon>Vertebrata</taxon>
        <taxon>Euteleostomi</taxon>
        <taxon>Amphibia</taxon>
        <taxon>Batrachia</taxon>
        <taxon>Caudata</taxon>
        <taxon>Salamandroidea</taxon>
        <taxon>Salamandridae</taxon>
        <taxon>Pleurodelinae</taxon>
        <taxon>Pleurodeles</taxon>
    </lineage>
</organism>
<proteinExistence type="predicted"/>
<evidence type="ECO:0000256" key="1">
    <source>
        <dbReference type="SAM" id="MobiDB-lite"/>
    </source>
</evidence>
<dbReference type="Proteomes" id="UP001066276">
    <property type="component" value="Chromosome 9"/>
</dbReference>
<evidence type="ECO:0000313" key="3">
    <source>
        <dbReference type="Proteomes" id="UP001066276"/>
    </source>
</evidence>